<protein>
    <submittedName>
        <fullName evidence="1">Uncharacterized protein</fullName>
    </submittedName>
</protein>
<dbReference type="AlphaFoldDB" id="X1CNB3"/>
<organism evidence="1">
    <name type="scientific">marine sediment metagenome</name>
    <dbReference type="NCBI Taxonomy" id="412755"/>
    <lineage>
        <taxon>unclassified sequences</taxon>
        <taxon>metagenomes</taxon>
        <taxon>ecological metagenomes</taxon>
    </lineage>
</organism>
<dbReference type="EMBL" id="BART01015532">
    <property type="protein sequence ID" value="GAG85736.1"/>
    <property type="molecule type" value="Genomic_DNA"/>
</dbReference>
<gene>
    <name evidence="1" type="ORF">S01H4_30143</name>
</gene>
<feature type="non-terminal residue" evidence="1">
    <location>
        <position position="1"/>
    </location>
</feature>
<sequence>RFECRFKLEIPVFRFIEKISKLVKLGNFDLETLGHVI</sequence>
<evidence type="ECO:0000313" key="1">
    <source>
        <dbReference type="EMBL" id="GAG85736.1"/>
    </source>
</evidence>
<proteinExistence type="predicted"/>
<name>X1CNB3_9ZZZZ</name>
<comment type="caution">
    <text evidence="1">The sequence shown here is derived from an EMBL/GenBank/DDBJ whole genome shotgun (WGS) entry which is preliminary data.</text>
</comment>
<reference evidence="1" key="1">
    <citation type="journal article" date="2014" name="Front. Microbiol.">
        <title>High frequency of phylogenetically diverse reductive dehalogenase-homologous genes in deep subseafloor sedimentary metagenomes.</title>
        <authorList>
            <person name="Kawai M."/>
            <person name="Futagami T."/>
            <person name="Toyoda A."/>
            <person name="Takaki Y."/>
            <person name="Nishi S."/>
            <person name="Hori S."/>
            <person name="Arai W."/>
            <person name="Tsubouchi T."/>
            <person name="Morono Y."/>
            <person name="Uchiyama I."/>
            <person name="Ito T."/>
            <person name="Fujiyama A."/>
            <person name="Inagaki F."/>
            <person name="Takami H."/>
        </authorList>
    </citation>
    <scope>NUCLEOTIDE SEQUENCE</scope>
    <source>
        <strain evidence="1">Expedition CK06-06</strain>
    </source>
</reference>
<accession>X1CNB3</accession>